<organism evidence="1">
    <name type="scientific">Anguilla anguilla</name>
    <name type="common">European freshwater eel</name>
    <name type="synonym">Muraena anguilla</name>
    <dbReference type="NCBI Taxonomy" id="7936"/>
    <lineage>
        <taxon>Eukaryota</taxon>
        <taxon>Metazoa</taxon>
        <taxon>Chordata</taxon>
        <taxon>Craniata</taxon>
        <taxon>Vertebrata</taxon>
        <taxon>Euteleostomi</taxon>
        <taxon>Actinopterygii</taxon>
        <taxon>Neopterygii</taxon>
        <taxon>Teleostei</taxon>
        <taxon>Anguilliformes</taxon>
        <taxon>Anguillidae</taxon>
        <taxon>Anguilla</taxon>
    </lineage>
</organism>
<sequence length="16" mass="1852">MCCIVGQLLHCRLLLH</sequence>
<accession>A0A0E9VVL7</accession>
<dbReference type="EMBL" id="GBXM01027232">
    <property type="protein sequence ID" value="JAH81345.1"/>
    <property type="molecule type" value="Transcribed_RNA"/>
</dbReference>
<name>A0A0E9VVL7_ANGAN</name>
<proteinExistence type="predicted"/>
<reference evidence="1" key="1">
    <citation type="submission" date="2014-11" db="EMBL/GenBank/DDBJ databases">
        <authorList>
            <person name="Amaro Gonzalez C."/>
        </authorList>
    </citation>
    <scope>NUCLEOTIDE SEQUENCE</scope>
</reference>
<protein>
    <submittedName>
        <fullName evidence="1">Uncharacterized protein</fullName>
    </submittedName>
</protein>
<reference evidence="1" key="2">
    <citation type="journal article" date="2015" name="Fish Shellfish Immunol.">
        <title>Early steps in the European eel (Anguilla anguilla)-Vibrio vulnificus interaction in the gills: Role of the RtxA13 toxin.</title>
        <authorList>
            <person name="Callol A."/>
            <person name="Pajuelo D."/>
            <person name="Ebbesson L."/>
            <person name="Teles M."/>
            <person name="MacKenzie S."/>
            <person name="Amaro C."/>
        </authorList>
    </citation>
    <scope>NUCLEOTIDE SEQUENCE</scope>
</reference>
<evidence type="ECO:0000313" key="1">
    <source>
        <dbReference type="EMBL" id="JAH81345.1"/>
    </source>
</evidence>
<dbReference type="AlphaFoldDB" id="A0A0E9VVL7"/>